<dbReference type="GO" id="GO:0005829">
    <property type="term" value="C:cytosol"/>
    <property type="evidence" value="ECO:0007669"/>
    <property type="project" value="TreeGrafter"/>
</dbReference>
<evidence type="ECO:0000313" key="11">
    <source>
        <dbReference type="EMBL" id="NDJ19507.1"/>
    </source>
</evidence>
<accession>A0A8J7Z3W6</accession>
<organism evidence="11 12">
    <name type="scientific">Myxacorys almedinensis A</name>
    <dbReference type="NCBI Taxonomy" id="2690445"/>
    <lineage>
        <taxon>Bacteria</taxon>
        <taxon>Bacillati</taxon>
        <taxon>Cyanobacteriota</taxon>
        <taxon>Cyanophyceae</taxon>
        <taxon>Leptolyngbyales</taxon>
        <taxon>Leptolyngbyaceae</taxon>
        <taxon>Myxacorys</taxon>
        <taxon>Myxacorys almedinensis</taxon>
    </lineage>
</organism>
<dbReference type="EMBL" id="WVIE01000032">
    <property type="protein sequence ID" value="NDJ19507.1"/>
    <property type="molecule type" value="Genomic_DNA"/>
</dbReference>
<keyword evidence="7" id="KW-0963">Cytoplasm</keyword>
<evidence type="ECO:0000313" key="12">
    <source>
        <dbReference type="Proteomes" id="UP000646053"/>
    </source>
</evidence>
<dbReference type="HAMAP" id="MF_01217">
    <property type="entry name" value="Acyl_carrier"/>
    <property type="match status" value="1"/>
</dbReference>
<dbReference type="Proteomes" id="UP000646053">
    <property type="component" value="Unassembled WGS sequence"/>
</dbReference>
<evidence type="ECO:0000256" key="7">
    <source>
        <dbReference type="HAMAP-Rule" id="MF_01217"/>
    </source>
</evidence>
<dbReference type="InterPro" id="IPR003231">
    <property type="entry name" value="ACP"/>
</dbReference>
<dbReference type="SUPFAM" id="SSF47336">
    <property type="entry name" value="ACP-like"/>
    <property type="match status" value="1"/>
</dbReference>
<evidence type="ECO:0000256" key="2">
    <source>
        <dbReference type="ARBA" id="ARBA00022516"/>
    </source>
</evidence>
<dbReference type="NCBIfam" id="TIGR00517">
    <property type="entry name" value="acyl_carrier"/>
    <property type="match status" value="1"/>
</dbReference>
<reference evidence="11" key="1">
    <citation type="submission" date="2019-12" db="EMBL/GenBank/DDBJ databases">
        <title>High-Quality draft genome sequences of three cyanobacteria isolated from the limestone walls of the Old Cathedral of Coimbra.</title>
        <authorList>
            <person name="Tiago I."/>
            <person name="Soares F."/>
            <person name="Portugal A."/>
        </authorList>
    </citation>
    <scope>NUCLEOTIDE SEQUENCE</scope>
    <source>
        <strain evidence="11">A</strain>
    </source>
</reference>
<comment type="function">
    <text evidence="7 9">Carrier of the growing fatty acid chain in fatty acid biosynthesis.</text>
</comment>
<protein>
    <recommendedName>
        <fullName evidence="7 8">Acyl carrier protein</fullName>
        <shortName evidence="7">ACP</shortName>
    </recommendedName>
</protein>
<evidence type="ECO:0000259" key="10">
    <source>
        <dbReference type="PROSITE" id="PS50075"/>
    </source>
</evidence>
<keyword evidence="3 7" id="KW-0597">Phosphoprotein</keyword>
<dbReference type="Gene3D" id="1.10.1200.10">
    <property type="entry name" value="ACP-like"/>
    <property type="match status" value="1"/>
</dbReference>
<dbReference type="GO" id="GO:0000036">
    <property type="term" value="F:acyl carrier activity"/>
    <property type="evidence" value="ECO:0007669"/>
    <property type="project" value="UniProtKB-UniRule"/>
</dbReference>
<comment type="pathway">
    <text evidence="7 9">Lipid metabolism; fatty acid biosynthesis.</text>
</comment>
<keyword evidence="6 7" id="KW-0275">Fatty acid biosynthesis</keyword>
<evidence type="ECO:0000256" key="4">
    <source>
        <dbReference type="ARBA" id="ARBA00022832"/>
    </source>
</evidence>
<comment type="subcellular location">
    <subcellularLocation>
        <location evidence="7">Cytoplasm</location>
    </subcellularLocation>
</comment>
<comment type="PTM">
    <text evidence="7">4'-phosphopantetheine is transferred from CoA to a specific serine of apo-ACP by AcpS. This modification is essential for activity because fatty acids are bound in thioester linkage to the sulfhydryl of the prosthetic group.</text>
</comment>
<proteinExistence type="inferred from homology"/>
<dbReference type="PANTHER" id="PTHR20863">
    <property type="entry name" value="ACYL CARRIER PROTEIN"/>
    <property type="match status" value="1"/>
</dbReference>
<keyword evidence="2 7" id="KW-0444">Lipid biosynthesis</keyword>
<keyword evidence="5 7" id="KW-0443">Lipid metabolism</keyword>
<keyword evidence="4 7" id="KW-0276">Fatty acid metabolism</keyword>
<evidence type="ECO:0000256" key="8">
    <source>
        <dbReference type="NCBIfam" id="TIGR00517"/>
    </source>
</evidence>
<dbReference type="GO" id="GO:0000035">
    <property type="term" value="F:acyl binding"/>
    <property type="evidence" value="ECO:0007669"/>
    <property type="project" value="TreeGrafter"/>
</dbReference>
<dbReference type="Pfam" id="PF00550">
    <property type="entry name" value="PP-binding"/>
    <property type="match status" value="1"/>
</dbReference>
<name>A0A8J7Z3W6_9CYAN</name>
<evidence type="ECO:0000256" key="1">
    <source>
        <dbReference type="ARBA" id="ARBA00022450"/>
    </source>
</evidence>
<keyword evidence="12" id="KW-1185">Reference proteome</keyword>
<evidence type="ECO:0000256" key="9">
    <source>
        <dbReference type="RuleBase" id="RU003545"/>
    </source>
</evidence>
<sequence>MKYQVAADKERLAEKARRRDALKADIPARVQKIVIEQLQVDKNRVDLDSSLANDLGMDELDRVELLMALEEEFDIEIPDDVAEDGWDTVKDLVNLVQERLLD</sequence>
<dbReference type="UniPathway" id="UPA00094"/>
<dbReference type="InterPro" id="IPR036736">
    <property type="entry name" value="ACP-like_sf"/>
</dbReference>
<evidence type="ECO:0000256" key="6">
    <source>
        <dbReference type="ARBA" id="ARBA00023160"/>
    </source>
</evidence>
<feature type="domain" description="Carrier" evidence="10">
    <location>
        <begin position="24"/>
        <end position="100"/>
    </location>
</feature>
<dbReference type="GO" id="GO:0016020">
    <property type="term" value="C:membrane"/>
    <property type="evidence" value="ECO:0007669"/>
    <property type="project" value="GOC"/>
</dbReference>
<dbReference type="PANTHER" id="PTHR20863:SF76">
    <property type="entry name" value="CARRIER DOMAIN-CONTAINING PROTEIN"/>
    <property type="match status" value="1"/>
</dbReference>
<gene>
    <name evidence="7 11" type="primary">acpP</name>
    <name evidence="11" type="ORF">GS601_19830</name>
</gene>
<dbReference type="GO" id="GO:0009245">
    <property type="term" value="P:lipid A biosynthetic process"/>
    <property type="evidence" value="ECO:0007669"/>
    <property type="project" value="TreeGrafter"/>
</dbReference>
<dbReference type="NCBIfam" id="NF002148">
    <property type="entry name" value="PRK00982.1-2"/>
    <property type="match status" value="1"/>
</dbReference>
<evidence type="ECO:0000256" key="5">
    <source>
        <dbReference type="ARBA" id="ARBA00023098"/>
    </source>
</evidence>
<evidence type="ECO:0000256" key="3">
    <source>
        <dbReference type="ARBA" id="ARBA00022553"/>
    </source>
</evidence>
<dbReference type="InterPro" id="IPR009081">
    <property type="entry name" value="PP-bd_ACP"/>
</dbReference>
<dbReference type="AlphaFoldDB" id="A0A8J7Z3W6"/>
<comment type="similarity">
    <text evidence="7">Belongs to the acyl carrier protein (ACP) family.</text>
</comment>
<comment type="PTM">
    <text evidence="9">4'-phosphopantetheine is transferred from CoA to a specific serine of apo-ACP by acpS.</text>
</comment>
<dbReference type="PROSITE" id="PS50075">
    <property type="entry name" value="CARRIER"/>
    <property type="match status" value="1"/>
</dbReference>
<comment type="caution">
    <text evidence="11">The sequence shown here is derived from an EMBL/GenBank/DDBJ whole genome shotgun (WGS) entry which is preliminary data.</text>
</comment>
<comment type="caution">
    <text evidence="7">Lacks conserved residue(s) required for the propagation of feature annotation.</text>
</comment>
<keyword evidence="1 7" id="KW-0596">Phosphopantetheine</keyword>